<feature type="transmembrane region" description="Helical" evidence="2">
    <location>
        <begin position="7"/>
        <end position="33"/>
    </location>
</feature>
<dbReference type="EMBL" id="DXGF01000120">
    <property type="protein sequence ID" value="HIW83959.1"/>
    <property type="molecule type" value="Genomic_DNA"/>
</dbReference>
<gene>
    <name evidence="3" type="ORF">H9873_06530</name>
</gene>
<evidence type="ECO:0000313" key="4">
    <source>
        <dbReference type="Proteomes" id="UP000824263"/>
    </source>
</evidence>
<dbReference type="Pfam" id="PF11167">
    <property type="entry name" value="DUF2953"/>
    <property type="match status" value="1"/>
</dbReference>
<proteinExistence type="predicted"/>
<evidence type="ECO:0000256" key="2">
    <source>
        <dbReference type="SAM" id="Phobius"/>
    </source>
</evidence>
<keyword evidence="2" id="KW-0472">Membrane</keyword>
<reference evidence="3" key="2">
    <citation type="submission" date="2021-04" db="EMBL/GenBank/DDBJ databases">
        <authorList>
            <person name="Gilroy R."/>
        </authorList>
    </citation>
    <scope>NUCLEOTIDE SEQUENCE</scope>
    <source>
        <strain evidence="3">ChiSxjej1B13-11762</strain>
    </source>
</reference>
<keyword evidence="2" id="KW-0812">Transmembrane</keyword>
<comment type="caution">
    <text evidence="3">The sequence shown here is derived from an EMBL/GenBank/DDBJ whole genome shotgun (WGS) entry which is preliminary data.</text>
</comment>
<feature type="compositionally biased region" description="Basic and acidic residues" evidence="1">
    <location>
        <begin position="102"/>
        <end position="145"/>
    </location>
</feature>
<dbReference type="InterPro" id="IPR021338">
    <property type="entry name" value="DUF2953"/>
</dbReference>
<dbReference type="Proteomes" id="UP000824263">
    <property type="component" value="Unassembled WGS sequence"/>
</dbReference>
<dbReference type="AlphaFoldDB" id="A0A9D1R9W3"/>
<accession>A0A9D1R9W3</accession>
<name>A0A9D1R9W3_9FIRM</name>
<feature type="region of interest" description="Disordered" evidence="1">
    <location>
        <begin position="89"/>
        <end position="164"/>
    </location>
</feature>
<evidence type="ECO:0000313" key="3">
    <source>
        <dbReference type="EMBL" id="HIW83959.1"/>
    </source>
</evidence>
<evidence type="ECO:0000256" key="1">
    <source>
        <dbReference type="SAM" id="MobiDB-lite"/>
    </source>
</evidence>
<organism evidence="3 4">
    <name type="scientific">Candidatus Dorea gallistercoris</name>
    <dbReference type="NCBI Taxonomy" id="2838542"/>
    <lineage>
        <taxon>Bacteria</taxon>
        <taxon>Bacillati</taxon>
        <taxon>Bacillota</taxon>
        <taxon>Clostridia</taxon>
        <taxon>Lachnospirales</taxon>
        <taxon>Lachnospiraceae</taxon>
        <taxon>Dorea</taxon>
    </lineage>
</organism>
<sequence>MLHILVLLLKIIAVIIAVILGILVLLAGTILFVPIRYEAAARCEGSPDTFRMKGKVTWLMHLVRADGCYKDGKTVWKIRIAWKQVGAGAKKEETSGQEPEEEVRTDNGIKESKETKEGKEVEKADETGPVKEVETLDETGAVKEAEETEAVQETQETAEKAEKEETRSSILEKIIAWFSKIKCTFSRVCDKIKLLGERKDKVLGFLQSEVHKEAFRRVKRETLWLLRCIRPRKGALQVVYGFEDPFTTGQVLAGLSLVYPLIGEYASIVPDFERSVLEGKAWIKGNVRLWHVTAFAWKLFWSRSVRETYRDFKNFEW</sequence>
<protein>
    <submittedName>
        <fullName evidence="3">DUF2953 domain-containing protein</fullName>
    </submittedName>
</protein>
<reference evidence="3" key="1">
    <citation type="journal article" date="2021" name="PeerJ">
        <title>Extensive microbial diversity within the chicken gut microbiome revealed by metagenomics and culture.</title>
        <authorList>
            <person name="Gilroy R."/>
            <person name="Ravi A."/>
            <person name="Getino M."/>
            <person name="Pursley I."/>
            <person name="Horton D.L."/>
            <person name="Alikhan N.F."/>
            <person name="Baker D."/>
            <person name="Gharbi K."/>
            <person name="Hall N."/>
            <person name="Watson M."/>
            <person name="Adriaenssens E.M."/>
            <person name="Foster-Nyarko E."/>
            <person name="Jarju S."/>
            <person name="Secka A."/>
            <person name="Antonio M."/>
            <person name="Oren A."/>
            <person name="Chaudhuri R.R."/>
            <person name="La Ragione R."/>
            <person name="Hildebrand F."/>
            <person name="Pallen M.J."/>
        </authorList>
    </citation>
    <scope>NUCLEOTIDE SEQUENCE</scope>
    <source>
        <strain evidence="3">ChiSxjej1B13-11762</strain>
    </source>
</reference>
<keyword evidence="2" id="KW-1133">Transmembrane helix</keyword>